<dbReference type="SUPFAM" id="SSF56059">
    <property type="entry name" value="Glutathione synthetase ATP-binding domain-like"/>
    <property type="match status" value="1"/>
</dbReference>
<feature type="domain" description="ATP-grasp" evidence="2">
    <location>
        <begin position="77"/>
        <end position="275"/>
    </location>
</feature>
<dbReference type="GO" id="GO:0018169">
    <property type="term" value="F:ribosomal S6-glutamic acid ligase activity"/>
    <property type="evidence" value="ECO:0007669"/>
    <property type="project" value="TreeGrafter"/>
</dbReference>
<name>B7JUV4_RIPO1</name>
<reference evidence="4" key="1">
    <citation type="journal article" date="2011" name="MBio">
        <title>Novel metabolic attributes of the genus Cyanothece, comprising a group of unicellular nitrogen-fixing Cyanobacteria.</title>
        <authorList>
            <person name="Bandyopadhyay A."/>
            <person name="Elvitigala T."/>
            <person name="Welsh E."/>
            <person name="Stockel J."/>
            <person name="Liberton M."/>
            <person name="Min H."/>
            <person name="Sherman L.A."/>
            <person name="Pakrasi H.B."/>
        </authorList>
    </citation>
    <scope>NUCLEOTIDE SEQUENCE [LARGE SCALE GENOMIC DNA]</scope>
    <source>
        <strain evidence="4">PCC 8801</strain>
    </source>
</reference>
<dbReference type="EMBL" id="CP001287">
    <property type="protein sequence ID" value="ACK66806.1"/>
    <property type="molecule type" value="Genomic_DNA"/>
</dbReference>
<dbReference type="Proteomes" id="UP000008204">
    <property type="component" value="Chromosome"/>
</dbReference>
<dbReference type="eggNOG" id="COG0189">
    <property type="taxonomic scope" value="Bacteria"/>
</dbReference>
<gene>
    <name evidence="3" type="ordered locus">PCC8801_2806</name>
</gene>
<evidence type="ECO:0000313" key="3">
    <source>
        <dbReference type="EMBL" id="ACK66806.1"/>
    </source>
</evidence>
<dbReference type="PANTHER" id="PTHR21621:SF0">
    <property type="entry name" value="BETA-CITRYLGLUTAMATE SYNTHASE B-RELATED"/>
    <property type="match status" value="1"/>
</dbReference>
<evidence type="ECO:0000313" key="4">
    <source>
        <dbReference type="Proteomes" id="UP000008204"/>
    </source>
</evidence>
<protein>
    <submittedName>
        <fullName evidence="3">RimK domain protein ATP-grasp</fullName>
    </submittedName>
</protein>
<dbReference type="Gene3D" id="3.30.1490.20">
    <property type="entry name" value="ATP-grasp fold, A domain"/>
    <property type="match status" value="1"/>
</dbReference>
<dbReference type="Pfam" id="PF08443">
    <property type="entry name" value="RimK"/>
    <property type="match status" value="1"/>
</dbReference>
<dbReference type="GO" id="GO:0005524">
    <property type="term" value="F:ATP binding"/>
    <property type="evidence" value="ECO:0007669"/>
    <property type="project" value="UniProtKB-UniRule"/>
</dbReference>
<sequence>MQTNIQFWIAACQELKIDCEIVHSSQSLLKIKIEDDIYFFTNALTPFNNQSLARVLKDKDYTYCLLKNIINMPNTLSFINPFCQDKYQKYVEYKNLAEITQKILTSFQLPVIIKRNSGSEGKNVFLCQQKEKIEDYLERIFNLNSANFDPIALVQEYIQIKREYRAVFFDKKLVLLYEKDISKATFIDNLSPLHWQGAKASYIDNYDLIRDIESFVEPVFTTLPINYGGFDIVIDKNDQYWLLEINSAPYYKIFAEHNPPQILINTFKKILIQWQKQYKS</sequence>
<dbReference type="InterPro" id="IPR013651">
    <property type="entry name" value="ATP-grasp_RimK-type"/>
</dbReference>
<evidence type="ECO:0000259" key="2">
    <source>
        <dbReference type="PROSITE" id="PS50975"/>
    </source>
</evidence>
<dbReference type="RefSeq" id="WP_012596072.1">
    <property type="nucleotide sequence ID" value="NC_011726.1"/>
</dbReference>
<dbReference type="GO" id="GO:0005737">
    <property type="term" value="C:cytoplasm"/>
    <property type="evidence" value="ECO:0007669"/>
    <property type="project" value="TreeGrafter"/>
</dbReference>
<dbReference type="PROSITE" id="PS50975">
    <property type="entry name" value="ATP_GRASP"/>
    <property type="match status" value="1"/>
</dbReference>
<dbReference type="AlphaFoldDB" id="B7JUV4"/>
<keyword evidence="1" id="KW-0067">ATP-binding</keyword>
<dbReference type="Gene3D" id="3.30.470.20">
    <property type="entry name" value="ATP-grasp fold, B domain"/>
    <property type="match status" value="1"/>
</dbReference>
<dbReference type="KEGG" id="cyp:PCC8801_2806"/>
<keyword evidence="1" id="KW-0547">Nucleotide-binding</keyword>
<organism evidence="3 4">
    <name type="scientific">Rippkaea orientalis (strain PCC 8801 / RF-1)</name>
    <name type="common">Cyanothece sp. (strain PCC 8801)</name>
    <dbReference type="NCBI Taxonomy" id="41431"/>
    <lineage>
        <taxon>Bacteria</taxon>
        <taxon>Bacillati</taxon>
        <taxon>Cyanobacteriota</taxon>
        <taxon>Cyanophyceae</taxon>
        <taxon>Oscillatoriophycideae</taxon>
        <taxon>Chroococcales</taxon>
        <taxon>Aphanothecaceae</taxon>
        <taxon>Rippkaea</taxon>
        <taxon>Rippkaea orientalis</taxon>
    </lineage>
</organism>
<dbReference type="GO" id="GO:0009432">
    <property type="term" value="P:SOS response"/>
    <property type="evidence" value="ECO:0007669"/>
    <property type="project" value="TreeGrafter"/>
</dbReference>
<dbReference type="OrthoDB" id="6283437at2"/>
<dbReference type="GO" id="GO:0046872">
    <property type="term" value="F:metal ion binding"/>
    <property type="evidence" value="ECO:0007669"/>
    <property type="project" value="InterPro"/>
</dbReference>
<dbReference type="InterPro" id="IPR013815">
    <property type="entry name" value="ATP_grasp_subdomain_1"/>
</dbReference>
<keyword evidence="4" id="KW-1185">Reference proteome</keyword>
<accession>B7JUV4</accession>
<dbReference type="PANTHER" id="PTHR21621">
    <property type="entry name" value="RIBOSOMAL PROTEIN S6 MODIFICATION PROTEIN"/>
    <property type="match status" value="1"/>
</dbReference>
<evidence type="ECO:0000256" key="1">
    <source>
        <dbReference type="PROSITE-ProRule" id="PRU00409"/>
    </source>
</evidence>
<dbReference type="InterPro" id="IPR011761">
    <property type="entry name" value="ATP-grasp"/>
</dbReference>
<dbReference type="STRING" id="41431.PCC8801_2806"/>
<dbReference type="HOGENOM" id="CLU_992956_0_0_3"/>
<proteinExistence type="predicted"/>